<dbReference type="SUPFAM" id="SSF53850">
    <property type="entry name" value="Periplasmic binding protein-like II"/>
    <property type="match status" value="1"/>
</dbReference>
<evidence type="ECO:0000256" key="2">
    <source>
        <dbReference type="ARBA" id="ARBA00008520"/>
    </source>
</evidence>
<keyword evidence="3" id="KW-0732">Signal</keyword>
<protein>
    <submittedName>
        <fullName evidence="4">Sugar ABC transporter substrate-binding protein</fullName>
    </submittedName>
</protein>
<keyword evidence="5" id="KW-1185">Reference proteome</keyword>
<name>A0A037ZL56_9RHOB</name>
<dbReference type="EMBL" id="JFKE01000003">
    <property type="protein sequence ID" value="KAJ56272.1"/>
    <property type="molecule type" value="Genomic_DNA"/>
</dbReference>
<evidence type="ECO:0000313" key="5">
    <source>
        <dbReference type="Proteomes" id="UP000026249"/>
    </source>
</evidence>
<sequence length="416" mass="45408">MKYAMTAMGFVLAATAAAAEDKIVVEFGYPYSHLFDVTYEAILPKFYAAHPNIEIKMRATYESYEDGTNTILREAVAGNLPDVTMQGLNRQAILVEKGIARSLEPFIAAEADFAKDGYHKAMLDLGTFGDEVYGLPFSISLPVGYYNMEVMAKAGYDATNLPATWEDVVQACVKLREAGVDNPMFWGWNITGNWFLQALMWSQDKPTVEGNDFQLDSDEGLVALETMQNIFTGCEMQNLEWKSALASFSAGDLGMMYWSTSAVGAVERAMGDFTLVTNEYPGITAEGPMGLPAGGNSALLTSTSDDPEQLAAAWAWLKFITSGEGAADVARTTGYMPPNQAANEIILADFYAENPAKATAVRQLPLLREWQAYPGDNGLAATQVIYDGLEGIVTGEYEDMAELQEELSEEVQDLLD</sequence>
<feature type="signal peptide" evidence="3">
    <location>
        <begin position="1"/>
        <end position="18"/>
    </location>
</feature>
<comment type="subcellular location">
    <subcellularLocation>
        <location evidence="1">Periplasm</location>
    </subcellularLocation>
</comment>
<evidence type="ECO:0000313" key="4">
    <source>
        <dbReference type="EMBL" id="KAJ56272.1"/>
    </source>
</evidence>
<dbReference type="GO" id="GO:0042597">
    <property type="term" value="C:periplasmic space"/>
    <property type="evidence" value="ECO:0007669"/>
    <property type="project" value="UniProtKB-SubCell"/>
</dbReference>
<dbReference type="InterPro" id="IPR006059">
    <property type="entry name" value="SBP"/>
</dbReference>
<gene>
    <name evidence="4" type="ORF">ACMU_11010</name>
</gene>
<accession>A0A037ZL56</accession>
<dbReference type="OrthoDB" id="2509690at2"/>
<dbReference type="InterPro" id="IPR050490">
    <property type="entry name" value="Bact_solute-bd_prot1"/>
</dbReference>
<comment type="caution">
    <text evidence="4">The sequence shown here is derived from an EMBL/GenBank/DDBJ whole genome shotgun (WGS) entry which is preliminary data.</text>
</comment>
<dbReference type="AlphaFoldDB" id="A0A037ZL56"/>
<organism evidence="4 5">
    <name type="scientific">Actibacterium mucosum KCTC 23349</name>
    <dbReference type="NCBI Taxonomy" id="1454373"/>
    <lineage>
        <taxon>Bacteria</taxon>
        <taxon>Pseudomonadati</taxon>
        <taxon>Pseudomonadota</taxon>
        <taxon>Alphaproteobacteria</taxon>
        <taxon>Rhodobacterales</taxon>
        <taxon>Roseobacteraceae</taxon>
        <taxon>Actibacterium</taxon>
    </lineage>
</organism>
<proteinExistence type="inferred from homology"/>
<dbReference type="PANTHER" id="PTHR43649">
    <property type="entry name" value="ARABINOSE-BINDING PROTEIN-RELATED"/>
    <property type="match status" value="1"/>
</dbReference>
<dbReference type="STRING" id="1454373.ACMU_11010"/>
<dbReference type="RefSeq" id="WP_035258598.1">
    <property type="nucleotide sequence ID" value="NZ_JFKE01000003.1"/>
</dbReference>
<dbReference type="Pfam" id="PF13416">
    <property type="entry name" value="SBP_bac_8"/>
    <property type="match status" value="1"/>
</dbReference>
<dbReference type="Proteomes" id="UP000026249">
    <property type="component" value="Unassembled WGS sequence"/>
</dbReference>
<dbReference type="Gene3D" id="3.40.190.10">
    <property type="entry name" value="Periplasmic binding protein-like II"/>
    <property type="match status" value="1"/>
</dbReference>
<feature type="chain" id="PRO_5001564473" evidence="3">
    <location>
        <begin position="19"/>
        <end position="416"/>
    </location>
</feature>
<comment type="similarity">
    <text evidence="2">Belongs to the bacterial solute-binding protein 1 family.</text>
</comment>
<evidence type="ECO:0000256" key="3">
    <source>
        <dbReference type="SAM" id="SignalP"/>
    </source>
</evidence>
<evidence type="ECO:0000256" key="1">
    <source>
        <dbReference type="ARBA" id="ARBA00004418"/>
    </source>
</evidence>
<reference evidence="4 5" key="1">
    <citation type="submission" date="2014-03" db="EMBL/GenBank/DDBJ databases">
        <title>Draft Genome Sequence of Actibacterium mucosum KCTC 23349, a Marine Alphaproteobacterium with Complex Ionic Requirements Isolated from Mediterranean Seawater at Malvarrosa Beach, Valencia, Spain.</title>
        <authorList>
            <person name="Arahal D.R."/>
            <person name="Shao Z."/>
            <person name="Lai Q."/>
            <person name="Pujalte M.J."/>
        </authorList>
    </citation>
    <scope>NUCLEOTIDE SEQUENCE [LARGE SCALE GENOMIC DNA]</scope>
    <source>
        <strain evidence="4 5">KCTC 23349</strain>
    </source>
</reference>